<keyword evidence="14" id="KW-1185">Reference proteome</keyword>
<keyword evidence="3 12" id="KW-0235">DNA replication</keyword>
<organism evidence="13 14">
    <name type="scientific">Berryella wangjianweii</name>
    <dbReference type="NCBI Taxonomy" id="2734634"/>
    <lineage>
        <taxon>Bacteria</taxon>
        <taxon>Bacillati</taxon>
        <taxon>Actinomycetota</taxon>
        <taxon>Coriobacteriia</taxon>
        <taxon>Eggerthellales</taxon>
        <taxon>Eggerthellaceae</taxon>
        <taxon>Berryella</taxon>
    </lineage>
</organism>
<dbReference type="NCBIfam" id="TIGR00665">
    <property type="entry name" value="DnaB"/>
    <property type="match status" value="1"/>
</dbReference>
<evidence type="ECO:0000256" key="11">
    <source>
        <dbReference type="NCBIfam" id="TIGR00665"/>
    </source>
</evidence>
<dbReference type="InterPro" id="IPR007693">
    <property type="entry name" value="DNA_helicase_DnaB-like_N"/>
</dbReference>
<evidence type="ECO:0000256" key="10">
    <source>
        <dbReference type="ARBA" id="ARBA00048954"/>
    </source>
</evidence>
<evidence type="ECO:0000256" key="9">
    <source>
        <dbReference type="ARBA" id="ARBA00023235"/>
    </source>
</evidence>
<dbReference type="InterPro" id="IPR007692">
    <property type="entry name" value="DNA_helicase_DnaB"/>
</dbReference>
<protein>
    <recommendedName>
        <fullName evidence="11 12">Replicative DNA helicase</fullName>
        <ecNumber evidence="11 12">5.6.2.3</ecNumber>
    </recommendedName>
</protein>
<sequence length="474" mass="51885">MAGFSTYQNTSAPQGVEYATVSPSTPAPQNIDAEKSVLAACMLDADALDEIIAKLNPESFHRPSHRILFQAVCDLHSRRIPIDQISLADNLRAAKQLDAVGGETYLLDLAQNTFALTNWQNHADIVKRNAILRDMIKASAQITALAYNAPDNLDEVVEQAEKTLFKVTEQRVSSSFRKMEDLLTEAFEEITRLAEQKSHIAGVPTGFKDADDLFHGLRGGDLIILAARPGVGKTSFALNLAVNAALAGTSVAFFSLEMSASQLVQRILCSEARVSLSKLRGGYIADGDWSAIAEASNRLASLDLYIDDSPGLSILEARAKARRELRGAQGNGLIIVDYLQLMQPPQTRRDGNRAVEVGEISRGLKILAKEMDMPVIALSQLSRSIEMRAQKRPMLSDLRESGSIEQDADIVMFIDRSTNELEAEQDGRPEMGVAELIVAKHRNGAQRDIRLAFNPEFTKFQNYIDDAALGGYPG</sequence>
<dbReference type="AlphaFoldDB" id="A0A6M8J9T9"/>
<dbReference type="InterPro" id="IPR003593">
    <property type="entry name" value="AAA+_ATPase"/>
</dbReference>
<gene>
    <name evidence="13" type="primary">dnaB</name>
    <name evidence="13" type="ORF">HLV38_05215</name>
</gene>
<dbReference type="PANTHER" id="PTHR30153">
    <property type="entry name" value="REPLICATIVE DNA HELICASE DNAB"/>
    <property type="match status" value="1"/>
</dbReference>
<dbReference type="SUPFAM" id="SSF48024">
    <property type="entry name" value="N-terminal domain of DnaB helicase"/>
    <property type="match status" value="1"/>
</dbReference>
<dbReference type="GO" id="GO:0005829">
    <property type="term" value="C:cytosol"/>
    <property type="evidence" value="ECO:0007669"/>
    <property type="project" value="TreeGrafter"/>
</dbReference>
<evidence type="ECO:0000256" key="6">
    <source>
        <dbReference type="ARBA" id="ARBA00022806"/>
    </source>
</evidence>
<dbReference type="EC" id="5.6.2.3" evidence="11 12"/>
<comment type="catalytic activity">
    <reaction evidence="10 12">
        <text>ATP + H2O = ADP + phosphate + H(+)</text>
        <dbReference type="Rhea" id="RHEA:13065"/>
        <dbReference type="ChEBI" id="CHEBI:15377"/>
        <dbReference type="ChEBI" id="CHEBI:15378"/>
        <dbReference type="ChEBI" id="CHEBI:30616"/>
        <dbReference type="ChEBI" id="CHEBI:43474"/>
        <dbReference type="ChEBI" id="CHEBI:456216"/>
        <dbReference type="EC" id="5.6.2.3"/>
    </reaction>
</comment>
<dbReference type="InterPro" id="IPR016136">
    <property type="entry name" value="DNA_helicase_N/primase_C"/>
</dbReference>
<dbReference type="EMBL" id="CP053716">
    <property type="protein sequence ID" value="QKF07582.1"/>
    <property type="molecule type" value="Genomic_DNA"/>
</dbReference>
<keyword evidence="9" id="KW-0413">Isomerase</keyword>
<keyword evidence="2 12" id="KW-0639">Primosome</keyword>
<dbReference type="InterPro" id="IPR036185">
    <property type="entry name" value="DNA_heli_DnaB-like_N_sf"/>
</dbReference>
<dbReference type="InterPro" id="IPR027417">
    <property type="entry name" value="P-loop_NTPase"/>
</dbReference>
<dbReference type="Gene3D" id="1.10.860.10">
    <property type="entry name" value="DNAb Helicase, Chain A"/>
    <property type="match status" value="1"/>
</dbReference>
<dbReference type="GO" id="GO:0006269">
    <property type="term" value="P:DNA replication, synthesis of primer"/>
    <property type="evidence" value="ECO:0007669"/>
    <property type="project" value="UniProtKB-UniRule"/>
</dbReference>
<dbReference type="KEGG" id="bwa:HLV38_05215"/>
<dbReference type="GO" id="GO:1990077">
    <property type="term" value="C:primosome complex"/>
    <property type="evidence" value="ECO:0007669"/>
    <property type="project" value="UniProtKB-UniRule"/>
</dbReference>
<reference evidence="14" key="1">
    <citation type="submission" date="2020-05" db="EMBL/GenBank/DDBJ databases">
        <title>Novel species in genus Nocardioides.</title>
        <authorList>
            <person name="Zhang G."/>
        </authorList>
    </citation>
    <scope>NUCLEOTIDE SEQUENCE [LARGE SCALE GENOMIC DNA]</scope>
    <source>
        <strain evidence="14">zg-1050</strain>
    </source>
</reference>
<dbReference type="PANTHER" id="PTHR30153:SF2">
    <property type="entry name" value="REPLICATIVE DNA HELICASE"/>
    <property type="match status" value="1"/>
</dbReference>
<dbReference type="GO" id="GO:0003677">
    <property type="term" value="F:DNA binding"/>
    <property type="evidence" value="ECO:0007669"/>
    <property type="project" value="UniProtKB-UniRule"/>
</dbReference>
<keyword evidence="7 12" id="KW-0067">ATP-binding</keyword>
<evidence type="ECO:0000313" key="13">
    <source>
        <dbReference type="EMBL" id="QKF07582.1"/>
    </source>
</evidence>
<dbReference type="CDD" id="cd00984">
    <property type="entry name" value="DnaB_C"/>
    <property type="match status" value="1"/>
</dbReference>
<comment type="similarity">
    <text evidence="1 12">Belongs to the helicase family. DnaB subfamily.</text>
</comment>
<keyword evidence="8 12" id="KW-0238">DNA-binding</keyword>
<proteinExistence type="inferred from homology"/>
<evidence type="ECO:0000256" key="1">
    <source>
        <dbReference type="ARBA" id="ARBA00008428"/>
    </source>
</evidence>
<dbReference type="InterPro" id="IPR007694">
    <property type="entry name" value="DNA_helicase_DnaB-like_C"/>
</dbReference>
<evidence type="ECO:0000256" key="4">
    <source>
        <dbReference type="ARBA" id="ARBA00022741"/>
    </source>
</evidence>
<accession>A0A6M8J9T9</accession>
<evidence type="ECO:0000256" key="5">
    <source>
        <dbReference type="ARBA" id="ARBA00022801"/>
    </source>
</evidence>
<keyword evidence="4 12" id="KW-0547">Nucleotide-binding</keyword>
<keyword evidence="6 12" id="KW-0347">Helicase</keyword>
<dbReference type="GO" id="GO:0005524">
    <property type="term" value="F:ATP binding"/>
    <property type="evidence" value="ECO:0007669"/>
    <property type="project" value="UniProtKB-UniRule"/>
</dbReference>
<dbReference type="Pfam" id="PF00772">
    <property type="entry name" value="DnaB"/>
    <property type="match status" value="1"/>
</dbReference>
<dbReference type="PROSITE" id="PS51199">
    <property type="entry name" value="SF4_HELICASE"/>
    <property type="match status" value="1"/>
</dbReference>
<dbReference type="Gene3D" id="3.40.50.300">
    <property type="entry name" value="P-loop containing nucleotide triphosphate hydrolases"/>
    <property type="match status" value="1"/>
</dbReference>
<dbReference type="Proteomes" id="UP000503297">
    <property type="component" value="Chromosome"/>
</dbReference>
<dbReference type="SMART" id="SM00382">
    <property type="entry name" value="AAA"/>
    <property type="match status" value="1"/>
</dbReference>
<keyword evidence="5 12" id="KW-0378">Hydrolase</keyword>
<evidence type="ECO:0000256" key="7">
    <source>
        <dbReference type="ARBA" id="ARBA00022840"/>
    </source>
</evidence>
<comment type="function">
    <text evidence="12">The main replicative DNA helicase, it participates in initiation and elongation during chromosome replication. Travels ahead of the DNA replisome, separating dsDNA into templates for DNA synthesis. A processive ATP-dependent 5'-3' DNA helicase it has DNA-dependent ATPase activity.</text>
</comment>
<dbReference type="GO" id="GO:0016787">
    <property type="term" value="F:hydrolase activity"/>
    <property type="evidence" value="ECO:0007669"/>
    <property type="project" value="UniProtKB-KW"/>
</dbReference>
<dbReference type="Pfam" id="PF03796">
    <property type="entry name" value="DnaB_C"/>
    <property type="match status" value="1"/>
</dbReference>
<dbReference type="RefSeq" id="WP_172164434.1">
    <property type="nucleotide sequence ID" value="NZ_CP053716.1"/>
</dbReference>
<evidence type="ECO:0000256" key="12">
    <source>
        <dbReference type="RuleBase" id="RU362085"/>
    </source>
</evidence>
<evidence type="ECO:0000256" key="8">
    <source>
        <dbReference type="ARBA" id="ARBA00023125"/>
    </source>
</evidence>
<evidence type="ECO:0000313" key="14">
    <source>
        <dbReference type="Proteomes" id="UP000503297"/>
    </source>
</evidence>
<evidence type="ECO:0000256" key="3">
    <source>
        <dbReference type="ARBA" id="ARBA00022705"/>
    </source>
</evidence>
<name>A0A6M8J9T9_9ACTN</name>
<evidence type="ECO:0000256" key="2">
    <source>
        <dbReference type="ARBA" id="ARBA00022515"/>
    </source>
</evidence>
<dbReference type="SUPFAM" id="SSF52540">
    <property type="entry name" value="P-loop containing nucleoside triphosphate hydrolases"/>
    <property type="match status" value="1"/>
</dbReference>
<dbReference type="GO" id="GO:0043139">
    <property type="term" value="F:5'-3' DNA helicase activity"/>
    <property type="evidence" value="ECO:0007669"/>
    <property type="project" value="UniProtKB-EC"/>
</dbReference>